<reference evidence="1 2" key="1">
    <citation type="submission" date="2019-01" db="EMBL/GenBank/DDBJ databases">
        <title>Sequencing of cultivated peanut Arachis hypogaea provides insights into genome evolution and oil improvement.</title>
        <authorList>
            <person name="Chen X."/>
        </authorList>
    </citation>
    <scope>NUCLEOTIDE SEQUENCE [LARGE SCALE GENOMIC DNA]</scope>
    <source>
        <strain evidence="2">cv. Fuhuasheng</strain>
        <tissue evidence="1">Leaves</tissue>
    </source>
</reference>
<comment type="caution">
    <text evidence="1">The sequence shown here is derived from an EMBL/GenBank/DDBJ whole genome shotgun (WGS) entry which is preliminary data.</text>
</comment>
<accession>A0A444X1T6</accession>
<dbReference type="AlphaFoldDB" id="A0A444X1T6"/>
<gene>
    <name evidence="1" type="ORF">Ahy_B10g102485</name>
</gene>
<dbReference type="Gene3D" id="2.20.25.190">
    <property type="match status" value="1"/>
</dbReference>
<name>A0A444X1T6_ARAHY</name>
<evidence type="ECO:0000313" key="2">
    <source>
        <dbReference type="Proteomes" id="UP000289738"/>
    </source>
</evidence>
<proteinExistence type="predicted"/>
<dbReference type="EMBL" id="SDMP01000020">
    <property type="protein sequence ID" value="RYQ83696.1"/>
    <property type="molecule type" value="Genomic_DNA"/>
</dbReference>
<keyword evidence="2" id="KW-1185">Reference proteome</keyword>
<evidence type="ECO:0000313" key="1">
    <source>
        <dbReference type="EMBL" id="RYQ83696.1"/>
    </source>
</evidence>
<dbReference type="Proteomes" id="UP000289738">
    <property type="component" value="Chromosome B10"/>
</dbReference>
<sequence length="84" mass="9797">MRVNLWSNRFEPWERGNHQQSHLQRSEWLNLTLSSAALSAITATVSNAESLSESIDIYSEWIDECERVNNPEDDSGFWLIFFGY</sequence>
<dbReference type="InterPro" id="IPR038567">
    <property type="entry name" value="T_Elf1_sf"/>
</dbReference>
<organism evidence="1 2">
    <name type="scientific">Arachis hypogaea</name>
    <name type="common">Peanut</name>
    <dbReference type="NCBI Taxonomy" id="3818"/>
    <lineage>
        <taxon>Eukaryota</taxon>
        <taxon>Viridiplantae</taxon>
        <taxon>Streptophyta</taxon>
        <taxon>Embryophyta</taxon>
        <taxon>Tracheophyta</taxon>
        <taxon>Spermatophyta</taxon>
        <taxon>Magnoliopsida</taxon>
        <taxon>eudicotyledons</taxon>
        <taxon>Gunneridae</taxon>
        <taxon>Pentapetalae</taxon>
        <taxon>rosids</taxon>
        <taxon>fabids</taxon>
        <taxon>Fabales</taxon>
        <taxon>Fabaceae</taxon>
        <taxon>Papilionoideae</taxon>
        <taxon>50 kb inversion clade</taxon>
        <taxon>dalbergioids sensu lato</taxon>
        <taxon>Dalbergieae</taxon>
        <taxon>Pterocarpus clade</taxon>
        <taxon>Arachis</taxon>
    </lineage>
</organism>
<protein>
    <submittedName>
        <fullName evidence="1">Uncharacterized protein</fullName>
    </submittedName>
</protein>